<evidence type="ECO:0000313" key="3">
    <source>
        <dbReference type="Proteomes" id="UP000294530"/>
    </source>
</evidence>
<evidence type="ECO:0000313" key="2">
    <source>
        <dbReference type="EMBL" id="TDH73910.1"/>
    </source>
</evidence>
<evidence type="ECO:0000256" key="1">
    <source>
        <dbReference type="SAM" id="MobiDB-lite"/>
    </source>
</evidence>
<feature type="region of interest" description="Disordered" evidence="1">
    <location>
        <begin position="372"/>
        <end position="410"/>
    </location>
</feature>
<feature type="compositionally biased region" description="Basic and acidic residues" evidence="1">
    <location>
        <begin position="429"/>
        <end position="442"/>
    </location>
</feature>
<dbReference type="OrthoDB" id="168271at2759"/>
<feature type="compositionally biased region" description="Acidic residues" evidence="1">
    <location>
        <begin position="489"/>
        <end position="498"/>
    </location>
</feature>
<dbReference type="EMBL" id="SHOA02000005">
    <property type="protein sequence ID" value="TDH73910.1"/>
    <property type="molecule type" value="Genomic_DNA"/>
</dbReference>
<feature type="compositionally biased region" description="Basic and acidic residues" evidence="1">
    <location>
        <begin position="164"/>
        <end position="190"/>
    </location>
</feature>
<organism evidence="2 3">
    <name type="scientific">Bremia lactucae</name>
    <name type="common">Lettuce downy mildew</name>
    <dbReference type="NCBI Taxonomy" id="4779"/>
    <lineage>
        <taxon>Eukaryota</taxon>
        <taxon>Sar</taxon>
        <taxon>Stramenopiles</taxon>
        <taxon>Oomycota</taxon>
        <taxon>Peronosporomycetes</taxon>
        <taxon>Peronosporales</taxon>
        <taxon>Peronosporaceae</taxon>
        <taxon>Bremia</taxon>
    </lineage>
</organism>
<comment type="caution">
    <text evidence="2">The sequence shown here is derived from an EMBL/GenBank/DDBJ whole genome shotgun (WGS) entry which is preliminary data.</text>
</comment>
<dbReference type="GeneID" id="94351801"/>
<feature type="compositionally biased region" description="Basic residues" evidence="1">
    <location>
        <begin position="518"/>
        <end position="534"/>
    </location>
</feature>
<feature type="compositionally biased region" description="Basic residues" evidence="1">
    <location>
        <begin position="109"/>
        <end position="121"/>
    </location>
</feature>
<dbReference type="RefSeq" id="XP_067823408.1">
    <property type="nucleotide sequence ID" value="XM_067966130.1"/>
</dbReference>
<dbReference type="KEGG" id="blac:94351801"/>
<feature type="region of interest" description="Disordered" evidence="1">
    <location>
        <begin position="422"/>
        <end position="534"/>
    </location>
</feature>
<gene>
    <name evidence="2" type="ORF">CCR75_008075</name>
</gene>
<feature type="compositionally biased region" description="Basic and acidic residues" evidence="1">
    <location>
        <begin position="505"/>
        <end position="517"/>
    </location>
</feature>
<feature type="region of interest" description="Disordered" evidence="1">
    <location>
        <begin position="106"/>
        <end position="193"/>
    </location>
</feature>
<sequence>MEAPTTLPQLDEAIAFLQADITALRSEKNDANLVAQAVAVAAGELPLPEPQFAPLLALWKPSTSSFATEFAALVDQFNAAQRREQEDLIKTTEMIASLPIVHSALQRVRGQRTRPRTRPRRRFEDPDVGHTSPLASDGTASSHAEIDRKEENSNAAVETISAHDVAKEASQEEHRGTVIEQSKAERNPEKEEAEAALAGLQALRQSMLLDVLSKIVSVAKSKDVDPAMFSKQPCSDQKKQHDDVDLATIRARVVCGDIGEWSEFAEHVYGFCQHVVTYAEAREQQEARRKGVELLHFARTLTETLRQASVKKESVLLQKIQAAEDNATNRKEPHTLVQDETAAKDTPLMKTDELLTSNGLILANDSTLCIPLHMNTPLQPSRRTRKRSRKLQIEPCSGDMAQLSPTSFKRVDGPSISAAYASDDVSASDSHDASASEADWKSRGRGKAFHAKAKRIGSTRRRPTVPATRASSRQLKRRAAAAAAAVNESGDDDGDSALDDGLQGFEEHEGTGEEDKRKKGAVKARGRKKNSRKR</sequence>
<dbReference type="AlphaFoldDB" id="A0A976ILD1"/>
<keyword evidence="3" id="KW-1185">Reference proteome</keyword>
<reference evidence="2 3" key="1">
    <citation type="journal article" date="2021" name="Genome Biol.">
        <title>AFLAP: assembly-free linkage analysis pipeline using k-mers from genome sequencing data.</title>
        <authorList>
            <person name="Fletcher K."/>
            <person name="Zhang L."/>
            <person name="Gil J."/>
            <person name="Han R."/>
            <person name="Cavanaugh K."/>
            <person name="Michelmore R."/>
        </authorList>
    </citation>
    <scope>NUCLEOTIDE SEQUENCE [LARGE SCALE GENOMIC DNA]</scope>
    <source>
        <strain evidence="2 3">SF5</strain>
    </source>
</reference>
<accession>A0A976ILD1</accession>
<dbReference type="Proteomes" id="UP000294530">
    <property type="component" value="Unassembled WGS sequence"/>
</dbReference>
<proteinExistence type="predicted"/>
<feature type="compositionally biased region" description="Basic residues" evidence="1">
    <location>
        <begin position="443"/>
        <end position="463"/>
    </location>
</feature>
<name>A0A976ILD1_BRELC</name>
<protein>
    <submittedName>
        <fullName evidence="2">Uncharacterized protein</fullName>
    </submittedName>
</protein>